<sequence length="468" mass="53585">MYVIVRSIGNDSHKKSILYRQNTDLEKWDVSLFVNVLLAACDISAAFGTLRRDITNLSSLRNKLCHTPQPKLSTVIYNCYLGRVRGSINRICAFLNNQTLTQNMNETLDKYESLTHAYPNGVLEEYVKYNDIVSEDDLAVTGALEQIEQLSMKEEPEFKFQVVLLLRHYNREDEERVSNFLRDLFANAIQQSTLQEEASQDPDREERGEQGDRDRDVADIVNHLVQELFRDKRRVTYVNQSCVILGIQVPDIGSAITLIEEVISGKMYSLFAPLEEMMRTQKGHELFDIYVTMERKTTYTFLNEIVSQITSSRSLSQKMTLSVKQDGECTDAVSYIERKQVINDLISKGKSELYQTTVDEIRRVLEIPKLEMNVFIEDTSCPKSVVLSVDKTFPVTQSTLTWLEWALKGLKALPIWKAIGLDFTGELDVDSLRSEKITENSKTPVNIKQEIAEKALKARFVDAVLEFD</sequence>
<evidence type="ECO:0000313" key="3">
    <source>
        <dbReference type="Proteomes" id="UP001164746"/>
    </source>
</evidence>
<dbReference type="Proteomes" id="UP001164746">
    <property type="component" value="Chromosome 3"/>
</dbReference>
<evidence type="ECO:0000256" key="1">
    <source>
        <dbReference type="SAM" id="MobiDB-lite"/>
    </source>
</evidence>
<organism evidence="2 3">
    <name type="scientific">Mya arenaria</name>
    <name type="common">Soft-shell clam</name>
    <dbReference type="NCBI Taxonomy" id="6604"/>
    <lineage>
        <taxon>Eukaryota</taxon>
        <taxon>Metazoa</taxon>
        <taxon>Spiralia</taxon>
        <taxon>Lophotrochozoa</taxon>
        <taxon>Mollusca</taxon>
        <taxon>Bivalvia</taxon>
        <taxon>Autobranchia</taxon>
        <taxon>Heteroconchia</taxon>
        <taxon>Euheterodonta</taxon>
        <taxon>Imparidentia</taxon>
        <taxon>Neoheterodontei</taxon>
        <taxon>Myida</taxon>
        <taxon>Myoidea</taxon>
        <taxon>Myidae</taxon>
        <taxon>Mya</taxon>
    </lineage>
</organism>
<dbReference type="EMBL" id="CP111014">
    <property type="protein sequence ID" value="WAQ98441.1"/>
    <property type="molecule type" value="Genomic_DNA"/>
</dbReference>
<feature type="compositionally biased region" description="Basic and acidic residues" evidence="1">
    <location>
        <begin position="201"/>
        <end position="215"/>
    </location>
</feature>
<reference evidence="2" key="1">
    <citation type="submission" date="2022-11" db="EMBL/GenBank/DDBJ databases">
        <title>Centuries of genome instability and evolution in soft-shell clam transmissible cancer (bioRxiv).</title>
        <authorList>
            <person name="Hart S.F.M."/>
            <person name="Yonemitsu M.A."/>
            <person name="Giersch R.M."/>
            <person name="Beal B.F."/>
            <person name="Arriagada G."/>
            <person name="Davis B.W."/>
            <person name="Ostrander E.A."/>
            <person name="Goff S.P."/>
            <person name="Metzger M.J."/>
        </authorList>
    </citation>
    <scope>NUCLEOTIDE SEQUENCE</scope>
    <source>
        <strain evidence="2">MELC-2E11</strain>
        <tissue evidence="2">Siphon/mantle</tissue>
    </source>
</reference>
<feature type="region of interest" description="Disordered" evidence="1">
    <location>
        <begin position="192"/>
        <end position="215"/>
    </location>
</feature>
<protein>
    <submittedName>
        <fullName evidence="2">Uncharacterized protein</fullName>
    </submittedName>
</protein>
<keyword evidence="3" id="KW-1185">Reference proteome</keyword>
<accession>A0ABY7DNC3</accession>
<gene>
    <name evidence="2" type="ORF">MAR_022814</name>
</gene>
<evidence type="ECO:0000313" key="2">
    <source>
        <dbReference type="EMBL" id="WAQ98441.1"/>
    </source>
</evidence>
<name>A0ABY7DNC3_MYAAR</name>
<proteinExistence type="predicted"/>